<evidence type="ECO:0000313" key="1">
    <source>
        <dbReference type="EMBL" id="MBB3939168.1"/>
    </source>
</evidence>
<proteinExistence type="predicted"/>
<keyword evidence="2" id="KW-1185">Reference proteome</keyword>
<dbReference type="EMBL" id="JACIDY010000002">
    <property type="protein sequence ID" value="MBB3939168.1"/>
    <property type="molecule type" value="Genomic_DNA"/>
</dbReference>
<gene>
    <name evidence="1" type="ORF">GGR39_000808</name>
</gene>
<dbReference type="PANTHER" id="PTHR38453">
    <property type="entry name" value="CYTOPLASMIC PROTEIN-RELATED"/>
    <property type="match status" value="1"/>
</dbReference>
<name>A0A7W6FXE4_9SPHN</name>
<dbReference type="RefSeq" id="WP_183615999.1">
    <property type="nucleotide sequence ID" value="NZ_JACIDY010000002.1"/>
</dbReference>
<comment type="caution">
    <text evidence="1">The sequence shown here is derived from an EMBL/GenBank/DDBJ whole genome shotgun (WGS) entry which is preliminary data.</text>
</comment>
<dbReference type="Pfam" id="PF04328">
    <property type="entry name" value="Sel_put"/>
    <property type="match status" value="1"/>
</dbReference>
<reference evidence="1 2" key="1">
    <citation type="submission" date="2020-08" db="EMBL/GenBank/DDBJ databases">
        <title>Genomic Encyclopedia of Type Strains, Phase IV (KMG-IV): sequencing the most valuable type-strain genomes for metagenomic binning, comparative biology and taxonomic classification.</title>
        <authorList>
            <person name="Goeker M."/>
        </authorList>
    </citation>
    <scope>NUCLEOTIDE SEQUENCE [LARGE SCALE GENOMIC DNA]</scope>
    <source>
        <strain evidence="1 2">DSM 27568</strain>
    </source>
</reference>
<dbReference type="InterPro" id="IPR007423">
    <property type="entry name" value="Sel_put"/>
</dbReference>
<protein>
    <submittedName>
        <fullName evidence="1">Uncharacterized short protein YbdD (DUF466 family)</fullName>
    </submittedName>
</protein>
<organism evidence="1 2">
    <name type="scientific">Novosphingobium fluoreni</name>
    <dbReference type="NCBI Taxonomy" id="1391222"/>
    <lineage>
        <taxon>Bacteria</taxon>
        <taxon>Pseudomonadati</taxon>
        <taxon>Pseudomonadota</taxon>
        <taxon>Alphaproteobacteria</taxon>
        <taxon>Sphingomonadales</taxon>
        <taxon>Sphingomonadaceae</taxon>
        <taxon>Novosphingobium</taxon>
    </lineage>
</organism>
<dbReference type="Proteomes" id="UP000561459">
    <property type="component" value="Unassembled WGS sequence"/>
</dbReference>
<sequence length="63" mass="7278">MALRDQLSLWAENAKVILGVPSYRLYREHMARHHPERALMSEAQFFRNRQDARYGKGGGGKCC</sequence>
<accession>A0A7W6FXE4</accession>
<dbReference type="AlphaFoldDB" id="A0A7W6FXE4"/>
<evidence type="ECO:0000313" key="2">
    <source>
        <dbReference type="Proteomes" id="UP000561459"/>
    </source>
</evidence>
<dbReference type="PANTHER" id="PTHR38453:SF1">
    <property type="entry name" value="CYTOPLASMIC PROTEIN"/>
    <property type="match status" value="1"/>
</dbReference>